<organism evidence="10 11">
    <name type="scientific">Oceanobacter antarcticus</name>
    <dbReference type="NCBI Taxonomy" id="3133425"/>
    <lineage>
        <taxon>Bacteria</taxon>
        <taxon>Pseudomonadati</taxon>
        <taxon>Pseudomonadota</taxon>
        <taxon>Gammaproteobacteria</taxon>
        <taxon>Oceanospirillales</taxon>
        <taxon>Oceanospirillaceae</taxon>
        <taxon>Oceanobacter</taxon>
    </lineage>
</organism>
<dbReference type="SMART" id="SM00448">
    <property type="entry name" value="REC"/>
    <property type="match status" value="1"/>
</dbReference>
<protein>
    <recommendedName>
        <fullName evidence="2">histidine kinase</fullName>
        <ecNumber evidence="2">2.7.13.3</ecNumber>
    </recommendedName>
</protein>
<evidence type="ECO:0000259" key="9">
    <source>
        <dbReference type="PROSITE" id="PS50110"/>
    </source>
</evidence>
<feature type="transmembrane region" description="Helical" evidence="7">
    <location>
        <begin position="72"/>
        <end position="94"/>
    </location>
</feature>
<dbReference type="SUPFAM" id="SSF47384">
    <property type="entry name" value="Homodimeric domain of signal transducing histidine kinase"/>
    <property type="match status" value="1"/>
</dbReference>
<dbReference type="InterPro" id="IPR004358">
    <property type="entry name" value="Sig_transdc_His_kin-like_C"/>
</dbReference>
<feature type="transmembrane region" description="Helical" evidence="7">
    <location>
        <begin position="45"/>
        <end position="66"/>
    </location>
</feature>
<dbReference type="Pfam" id="PF00072">
    <property type="entry name" value="Response_reg"/>
    <property type="match status" value="1"/>
</dbReference>
<dbReference type="SUPFAM" id="SSF55874">
    <property type="entry name" value="ATPase domain of HSP90 chaperone/DNA topoisomerase II/histidine kinase"/>
    <property type="match status" value="1"/>
</dbReference>
<keyword evidence="7" id="KW-0472">Membrane</keyword>
<dbReference type="Pfam" id="PF00512">
    <property type="entry name" value="HisKA"/>
    <property type="match status" value="1"/>
</dbReference>
<dbReference type="Gene3D" id="1.10.287.130">
    <property type="match status" value="1"/>
</dbReference>
<dbReference type="CDD" id="cd00156">
    <property type="entry name" value="REC"/>
    <property type="match status" value="1"/>
</dbReference>
<evidence type="ECO:0000256" key="2">
    <source>
        <dbReference type="ARBA" id="ARBA00012438"/>
    </source>
</evidence>
<dbReference type="PANTHER" id="PTHR43047">
    <property type="entry name" value="TWO-COMPONENT HISTIDINE PROTEIN KINASE"/>
    <property type="match status" value="1"/>
</dbReference>
<dbReference type="Gene3D" id="3.30.565.10">
    <property type="entry name" value="Histidine kinase-like ATPase, C-terminal domain"/>
    <property type="match status" value="1"/>
</dbReference>
<dbReference type="Gene3D" id="3.40.50.2300">
    <property type="match status" value="1"/>
</dbReference>
<dbReference type="EMBL" id="JBBKTX010000007">
    <property type="protein sequence ID" value="MFK4752186.1"/>
    <property type="molecule type" value="Genomic_DNA"/>
</dbReference>
<feature type="transmembrane region" description="Helical" evidence="7">
    <location>
        <begin position="365"/>
        <end position="384"/>
    </location>
</feature>
<gene>
    <name evidence="10" type="ORF">WG929_07170</name>
</gene>
<dbReference type="Proteomes" id="UP001620597">
    <property type="component" value="Unassembled WGS sequence"/>
</dbReference>
<comment type="caution">
    <text evidence="10">The sequence shown here is derived from an EMBL/GenBank/DDBJ whole genome shotgun (WGS) entry which is preliminary data.</text>
</comment>
<feature type="domain" description="Histidine kinase" evidence="8">
    <location>
        <begin position="681"/>
        <end position="898"/>
    </location>
</feature>
<comment type="catalytic activity">
    <reaction evidence="1">
        <text>ATP + protein L-histidine = ADP + protein N-phospho-L-histidine.</text>
        <dbReference type="EC" id="2.7.13.3"/>
    </reaction>
</comment>
<dbReference type="SMART" id="SM00388">
    <property type="entry name" value="HisKA"/>
    <property type="match status" value="1"/>
</dbReference>
<dbReference type="InterPro" id="IPR005467">
    <property type="entry name" value="His_kinase_dom"/>
</dbReference>
<keyword evidence="10" id="KW-0547">Nucleotide-binding</keyword>
<evidence type="ECO:0000256" key="5">
    <source>
        <dbReference type="ARBA" id="ARBA00022777"/>
    </source>
</evidence>
<dbReference type="InterPro" id="IPR036097">
    <property type="entry name" value="HisK_dim/P_sf"/>
</dbReference>
<dbReference type="CDD" id="cd16922">
    <property type="entry name" value="HATPase_EvgS-ArcB-TorS-like"/>
    <property type="match status" value="1"/>
</dbReference>
<dbReference type="PRINTS" id="PR00344">
    <property type="entry name" value="BCTRLSENSOR"/>
</dbReference>
<dbReference type="InterPro" id="IPR003661">
    <property type="entry name" value="HisK_dim/P_dom"/>
</dbReference>
<evidence type="ECO:0000256" key="4">
    <source>
        <dbReference type="ARBA" id="ARBA00022679"/>
    </source>
</evidence>
<evidence type="ECO:0000256" key="7">
    <source>
        <dbReference type="SAM" id="Phobius"/>
    </source>
</evidence>
<dbReference type="RefSeq" id="WP_416205500.1">
    <property type="nucleotide sequence ID" value="NZ_JBBKTX010000007.1"/>
</dbReference>
<evidence type="ECO:0000256" key="6">
    <source>
        <dbReference type="PROSITE-ProRule" id="PRU00169"/>
    </source>
</evidence>
<dbReference type="InterPro" id="IPR003594">
    <property type="entry name" value="HATPase_dom"/>
</dbReference>
<dbReference type="SUPFAM" id="SSF52172">
    <property type="entry name" value="CheY-like"/>
    <property type="match status" value="1"/>
</dbReference>
<feature type="transmembrane region" description="Helical" evidence="7">
    <location>
        <begin position="432"/>
        <end position="456"/>
    </location>
</feature>
<evidence type="ECO:0000256" key="1">
    <source>
        <dbReference type="ARBA" id="ARBA00000085"/>
    </source>
</evidence>
<name>A0ABW8NGU7_9GAMM</name>
<dbReference type="InterPro" id="IPR001789">
    <property type="entry name" value="Sig_transdc_resp-reg_receiver"/>
</dbReference>
<keyword evidence="7" id="KW-0812">Transmembrane</keyword>
<dbReference type="PANTHER" id="PTHR43047:SF72">
    <property type="entry name" value="OSMOSENSING HISTIDINE PROTEIN KINASE SLN1"/>
    <property type="match status" value="1"/>
</dbReference>
<dbReference type="InterPro" id="IPR036890">
    <property type="entry name" value="HATPase_C_sf"/>
</dbReference>
<evidence type="ECO:0000313" key="11">
    <source>
        <dbReference type="Proteomes" id="UP001620597"/>
    </source>
</evidence>
<feature type="transmembrane region" description="Helical" evidence="7">
    <location>
        <begin position="569"/>
        <end position="591"/>
    </location>
</feature>
<dbReference type="InterPro" id="IPR011006">
    <property type="entry name" value="CheY-like_superfamily"/>
</dbReference>
<dbReference type="EC" id="2.7.13.3" evidence="2"/>
<reference evidence="10 11" key="1">
    <citation type="submission" date="2024-03" db="EMBL/GenBank/DDBJ databases">
        <title>High-quality draft genome sequence of Oceanobacter sp. wDCs-4.</title>
        <authorList>
            <person name="Dong C."/>
        </authorList>
    </citation>
    <scope>NUCLEOTIDE SEQUENCE [LARGE SCALE GENOMIC DNA]</scope>
    <source>
        <strain evidence="11">wDCs-4</strain>
    </source>
</reference>
<dbReference type="SMART" id="SM00387">
    <property type="entry name" value="HATPase_c"/>
    <property type="match status" value="1"/>
</dbReference>
<accession>A0ABW8NGU7</accession>
<keyword evidence="4" id="KW-0808">Transferase</keyword>
<proteinExistence type="predicted"/>
<feature type="modified residue" description="4-aspartylphosphate" evidence="6">
    <location>
        <position position="970"/>
    </location>
</feature>
<dbReference type="Gene3D" id="1.10.4160.10">
    <property type="entry name" value="Hydantoin permease"/>
    <property type="match status" value="1"/>
</dbReference>
<feature type="transmembrane region" description="Helical" evidence="7">
    <location>
        <begin position="143"/>
        <end position="163"/>
    </location>
</feature>
<evidence type="ECO:0000313" key="10">
    <source>
        <dbReference type="EMBL" id="MFK4752186.1"/>
    </source>
</evidence>
<evidence type="ECO:0000256" key="3">
    <source>
        <dbReference type="ARBA" id="ARBA00022553"/>
    </source>
</evidence>
<feature type="transmembrane region" description="Helical" evidence="7">
    <location>
        <begin position="263"/>
        <end position="288"/>
    </location>
</feature>
<feature type="transmembrane region" description="Helical" evidence="7">
    <location>
        <begin position="223"/>
        <end position="242"/>
    </location>
</feature>
<dbReference type="GO" id="GO:0005524">
    <property type="term" value="F:ATP binding"/>
    <property type="evidence" value="ECO:0007669"/>
    <property type="project" value="UniProtKB-KW"/>
</dbReference>
<feature type="transmembrane region" description="Helical" evidence="7">
    <location>
        <begin position="390"/>
        <end position="411"/>
    </location>
</feature>
<feature type="transmembrane region" description="Helical" evidence="7">
    <location>
        <begin position="462"/>
        <end position="481"/>
    </location>
</feature>
<dbReference type="PROSITE" id="PS50110">
    <property type="entry name" value="RESPONSE_REGULATORY"/>
    <property type="match status" value="1"/>
</dbReference>
<sequence>MPQPSPYSSRRSYNRWVANQTLEDFALRFTAKNARRWSAARVSNTALGAISFLAMEAIGATVTLMYGFHSAVAAIMMVSALIFLTSIPISYYAARYGVDIDLLSRGAGFGYIGSTVTSLIYASFTFIFFAIEAAIMASAMDMLFGMPLWVGYLFSSLLVIPLVTHGITVISRFQLWSQPLWIVLQVLPFVFILWQEWSAATEWVNYPGTMSVAEDSHRDGSHFNLMFFGAASAVVFALIAQIGEQVDFLRFLPEPKPNHRLRWWLALLGGGPGWIVVGMMKILAGSFLAVLAVRSGMSIAEASDPTRIYYVAFGYLTQSPMANLALTGLFVVLCQVKINVTNAYAGSIAWSNFFSRLTHSHPGRVVWLVFNVIIALLLMMLGVYESLERILGIYANVAVAWVGALVADLVINKPLGLSPKHIEFKRAYLYDINPVGFGAMVLASVIGVMSFMGVFGAVAQALSPYIALATALVVSPLIAMLTRGRFYLAREVIVQDSAVCECVVCNNHFDSEDIASCPLYKGAICSLCCTLESRCHDLCKENARLSDQIQQLLEILLPTWMVERMNPRLLQFCGLMAIIGFIVGGLFWMVYAQIPAYAEGHSLLAGTLIQVYLLLLIIIGVLIWLFVLANESRMFALNESQRQTGLLQQEIAAHEVTDRALQQSKELAEAANRAKSRYLGGISHELRSPLNSIIGYAQLLEKDTTLSVRQRDKVKLIHRSGDHLADLIEGLLDISRIEAGRLEIHRDEFDLHRLLDELVDMFRLQAEDKGIRFIYKPGPYLPHIVRSDEKHLRQILINLLSNAVKFTTVGQVSLAISYRSQVAEFMVTDTGPGISDYDMQRIFLPFERIRKPGLPQTPGTGLGLTISRLLADIMGGDIHVDSQSGRGSVFRLSMMLASVATPGPGVAPERKIVGYQGSGKTLLVVDDDATHRGLISEILTPVGFEVLEAEDGYACQRVLHQTHVDLLLMDISMPGMTGWQLLRQLRDEGVKSPVVMVSADAEDRQSALAQGDASEQGKRLNDGYLIKPIRDRKLLDLVARVLDLQWQYEDDEIAVNNKTAIGSDCDMTRSEARELLAAAELGHIAGMEAVLADMEQRQAAADVQWQIRHHLSAFRFDELITLAKKVINHET</sequence>
<keyword evidence="10" id="KW-0067">ATP-binding</keyword>
<dbReference type="CDD" id="cd00082">
    <property type="entry name" value="HisKA"/>
    <property type="match status" value="1"/>
</dbReference>
<keyword evidence="7" id="KW-1133">Transmembrane helix</keyword>
<keyword evidence="11" id="KW-1185">Reference proteome</keyword>
<dbReference type="PROSITE" id="PS50109">
    <property type="entry name" value="HIS_KIN"/>
    <property type="match status" value="1"/>
</dbReference>
<dbReference type="Pfam" id="PF02518">
    <property type="entry name" value="HATPase_c"/>
    <property type="match status" value="1"/>
</dbReference>
<feature type="domain" description="Response regulatory" evidence="9">
    <location>
        <begin position="921"/>
        <end position="1042"/>
    </location>
</feature>
<feature type="transmembrane region" description="Helical" evidence="7">
    <location>
        <begin position="603"/>
        <end position="627"/>
    </location>
</feature>
<keyword evidence="3 6" id="KW-0597">Phosphoprotein</keyword>
<evidence type="ECO:0000259" key="8">
    <source>
        <dbReference type="PROSITE" id="PS50109"/>
    </source>
</evidence>
<feature type="transmembrane region" description="Helical" evidence="7">
    <location>
        <begin position="308"/>
        <end position="333"/>
    </location>
</feature>
<feature type="transmembrane region" description="Helical" evidence="7">
    <location>
        <begin position="106"/>
        <end position="131"/>
    </location>
</feature>
<feature type="transmembrane region" description="Helical" evidence="7">
    <location>
        <begin position="175"/>
        <end position="194"/>
    </location>
</feature>
<keyword evidence="5" id="KW-0418">Kinase</keyword>